<gene>
    <name evidence="10" type="ORF">UVI_02050830</name>
</gene>
<dbReference type="InterPro" id="IPR050777">
    <property type="entry name" value="SET2_Histone-Lys_MeTrsfase"/>
</dbReference>
<feature type="region of interest" description="Disordered" evidence="8">
    <location>
        <begin position="47"/>
        <end position="94"/>
    </location>
</feature>
<feature type="region of interest" description="Disordered" evidence="8">
    <location>
        <begin position="171"/>
        <end position="207"/>
    </location>
</feature>
<sequence length="228" mass="24165">MTGDELTYDYNFDPFSAKNVQKCLCGSDNCRGVLGPKPRDVKLAKTDAKKTVKTGKRKLEEMMGDEGGSETTSKAKKRGIAPATGRKRSLTKASVQVAKRAASALKKSVASMSLKGKKKKKRAATPPAQRRVSKAAVGKTAASKLAKKKVSGGRPASVELQAESMTIVAVADQDSEPDADKGEASLISVKRSVSPTEASRKAVKSPRRVIKLSPKARANAAIRLITQG</sequence>
<keyword evidence="4" id="KW-0489">Methyltransferase</keyword>
<name>A0A1B5L2F4_USTVR</name>
<dbReference type="GO" id="GO:0008168">
    <property type="term" value="F:methyltransferase activity"/>
    <property type="evidence" value="ECO:0007669"/>
    <property type="project" value="UniProtKB-KW"/>
</dbReference>
<evidence type="ECO:0000256" key="1">
    <source>
        <dbReference type="ARBA" id="ARBA00004123"/>
    </source>
</evidence>
<comment type="subcellular location">
    <subcellularLocation>
        <location evidence="2">Chromosome</location>
    </subcellularLocation>
    <subcellularLocation>
        <location evidence="1">Nucleus</location>
    </subcellularLocation>
</comment>
<evidence type="ECO:0000256" key="7">
    <source>
        <dbReference type="ARBA" id="ARBA00023242"/>
    </source>
</evidence>
<accession>A0A1B5L2F4</accession>
<evidence type="ECO:0000256" key="6">
    <source>
        <dbReference type="ARBA" id="ARBA00022691"/>
    </source>
</evidence>
<feature type="domain" description="Post-SET" evidence="9">
    <location>
        <begin position="19"/>
        <end position="35"/>
    </location>
</feature>
<keyword evidence="5" id="KW-0808">Transferase</keyword>
<dbReference type="Gene3D" id="2.170.270.10">
    <property type="entry name" value="SET domain"/>
    <property type="match status" value="1"/>
</dbReference>
<dbReference type="GO" id="GO:0032259">
    <property type="term" value="P:methylation"/>
    <property type="evidence" value="ECO:0007669"/>
    <property type="project" value="UniProtKB-KW"/>
</dbReference>
<keyword evidence="6" id="KW-0949">S-adenosyl-L-methionine</keyword>
<feature type="region of interest" description="Disordered" evidence="8">
    <location>
        <begin position="106"/>
        <end position="157"/>
    </location>
</feature>
<dbReference type="PANTHER" id="PTHR22884">
    <property type="entry name" value="SET DOMAIN PROTEINS"/>
    <property type="match status" value="1"/>
</dbReference>
<evidence type="ECO:0000256" key="4">
    <source>
        <dbReference type="ARBA" id="ARBA00022603"/>
    </source>
</evidence>
<evidence type="ECO:0000256" key="2">
    <source>
        <dbReference type="ARBA" id="ARBA00004286"/>
    </source>
</evidence>
<keyword evidence="3" id="KW-0158">Chromosome</keyword>
<proteinExistence type="predicted"/>
<dbReference type="SMART" id="SM00508">
    <property type="entry name" value="PostSET"/>
    <property type="match status" value="1"/>
</dbReference>
<dbReference type="Proteomes" id="UP000054053">
    <property type="component" value="Unassembled WGS sequence"/>
</dbReference>
<dbReference type="GO" id="GO:0005694">
    <property type="term" value="C:chromosome"/>
    <property type="evidence" value="ECO:0007669"/>
    <property type="project" value="UniProtKB-SubCell"/>
</dbReference>
<dbReference type="AlphaFoldDB" id="A0A1B5L2F4"/>
<dbReference type="InterPro" id="IPR046341">
    <property type="entry name" value="SET_dom_sf"/>
</dbReference>
<keyword evidence="7" id="KW-0539">Nucleus</keyword>
<evidence type="ECO:0000256" key="8">
    <source>
        <dbReference type="SAM" id="MobiDB-lite"/>
    </source>
</evidence>
<organism evidence="10 11">
    <name type="scientific">Ustilaginoidea virens</name>
    <name type="common">Rice false smut fungus</name>
    <name type="synonym">Villosiclava virens</name>
    <dbReference type="NCBI Taxonomy" id="1159556"/>
    <lineage>
        <taxon>Eukaryota</taxon>
        <taxon>Fungi</taxon>
        <taxon>Dikarya</taxon>
        <taxon>Ascomycota</taxon>
        <taxon>Pezizomycotina</taxon>
        <taxon>Sordariomycetes</taxon>
        <taxon>Hypocreomycetidae</taxon>
        <taxon>Hypocreales</taxon>
        <taxon>Clavicipitaceae</taxon>
        <taxon>Ustilaginoidea</taxon>
    </lineage>
</organism>
<evidence type="ECO:0000313" key="11">
    <source>
        <dbReference type="Proteomes" id="UP000054053"/>
    </source>
</evidence>
<evidence type="ECO:0000313" key="10">
    <source>
        <dbReference type="EMBL" id="GAO17600.1"/>
    </source>
</evidence>
<dbReference type="PROSITE" id="PS50868">
    <property type="entry name" value="POST_SET"/>
    <property type="match status" value="1"/>
</dbReference>
<feature type="compositionally biased region" description="Basic residues" evidence="8">
    <location>
        <begin position="74"/>
        <end position="90"/>
    </location>
</feature>
<dbReference type="InterPro" id="IPR003616">
    <property type="entry name" value="Post-SET_dom"/>
</dbReference>
<evidence type="ECO:0000259" key="9">
    <source>
        <dbReference type="PROSITE" id="PS50868"/>
    </source>
</evidence>
<evidence type="ECO:0000256" key="3">
    <source>
        <dbReference type="ARBA" id="ARBA00022454"/>
    </source>
</evidence>
<protein>
    <recommendedName>
        <fullName evidence="9">Post-SET domain-containing protein</fullName>
    </recommendedName>
</protein>
<comment type="caution">
    <text evidence="10">The sequence shown here is derived from an EMBL/GenBank/DDBJ whole genome shotgun (WGS) entry which is preliminary data.</text>
</comment>
<dbReference type="SUPFAM" id="SSF82199">
    <property type="entry name" value="SET domain"/>
    <property type="match status" value="1"/>
</dbReference>
<dbReference type="GO" id="GO:0005634">
    <property type="term" value="C:nucleus"/>
    <property type="evidence" value="ECO:0007669"/>
    <property type="project" value="UniProtKB-SubCell"/>
</dbReference>
<dbReference type="EMBL" id="BBTG02000037">
    <property type="protein sequence ID" value="GAO17600.1"/>
    <property type="molecule type" value="Genomic_DNA"/>
</dbReference>
<reference evidence="11" key="1">
    <citation type="journal article" date="2016" name="Genome Announc.">
        <title>Genome sequence of Ustilaginoidea virens IPU010, a rice pathogenic fungus causing false smut.</title>
        <authorList>
            <person name="Kumagai T."/>
            <person name="Ishii T."/>
            <person name="Terai G."/>
            <person name="Umemura M."/>
            <person name="Machida M."/>
            <person name="Asai K."/>
        </authorList>
    </citation>
    <scope>NUCLEOTIDE SEQUENCE [LARGE SCALE GENOMIC DNA]</scope>
    <source>
        <strain evidence="11">IPU010</strain>
    </source>
</reference>
<evidence type="ECO:0000256" key="5">
    <source>
        <dbReference type="ARBA" id="ARBA00022679"/>
    </source>
</evidence>